<dbReference type="OrthoDB" id="2555274at2"/>
<evidence type="ECO:0000313" key="2">
    <source>
        <dbReference type="Proteomes" id="UP000199072"/>
    </source>
</evidence>
<keyword evidence="1" id="KW-0413">Isomerase</keyword>
<dbReference type="EMBL" id="FNAI01000010">
    <property type="protein sequence ID" value="SDE85186.1"/>
    <property type="molecule type" value="Genomic_DNA"/>
</dbReference>
<dbReference type="RefSeq" id="WP_091151876.1">
    <property type="nucleotide sequence ID" value="NZ_FNAI01000010.1"/>
</dbReference>
<name>A0A1G7GAM8_9SPHI</name>
<dbReference type="SUPFAM" id="SSF51658">
    <property type="entry name" value="Xylose isomerase-like"/>
    <property type="match status" value="1"/>
</dbReference>
<sequence>MSLQYFCPRWGSEHIDWADFFIRCKDAGFDGVEYAISSATPTRELDIVWDLAAKNNILMLAQHYDTNESDFERHIEQYSQWLNRISRYPVLSINSQTGKDFFSFEQNLRLIDQAMDLAARTGIPISHETHRGKFSYSAHMTKQYLYWFSELRLTLDLSHWVNVSESYLQDQQTTVIEAMERTDHLHARVGFPEGPQVPDPRLPEWREALNYHLNWWDHVVSLQPHISITPEFGPYPYNVSGTDQWEVNVWMMNFLKKRYA</sequence>
<dbReference type="AlphaFoldDB" id="A0A1G7GAM8"/>
<proteinExistence type="predicted"/>
<dbReference type="Proteomes" id="UP000199072">
    <property type="component" value="Unassembled WGS sequence"/>
</dbReference>
<accession>A0A1G7GAM8</accession>
<protein>
    <submittedName>
        <fullName evidence="1">Xylose isomerase-like TIM barrel</fullName>
    </submittedName>
</protein>
<reference evidence="1 2" key="1">
    <citation type="submission" date="2016-10" db="EMBL/GenBank/DDBJ databases">
        <authorList>
            <person name="de Groot N.N."/>
        </authorList>
    </citation>
    <scope>NUCLEOTIDE SEQUENCE [LARGE SCALE GENOMIC DNA]</scope>
    <source>
        <strain evidence="1 2">47C3B</strain>
    </source>
</reference>
<dbReference type="STRING" id="1391627.SAMN05216464_11053"/>
<dbReference type="GO" id="GO:0016853">
    <property type="term" value="F:isomerase activity"/>
    <property type="evidence" value="ECO:0007669"/>
    <property type="project" value="UniProtKB-KW"/>
</dbReference>
<gene>
    <name evidence="1" type="ORF">SAMN05216464_11053</name>
</gene>
<evidence type="ECO:0000313" key="1">
    <source>
        <dbReference type="EMBL" id="SDE85186.1"/>
    </source>
</evidence>
<keyword evidence="2" id="KW-1185">Reference proteome</keyword>
<dbReference type="InterPro" id="IPR036237">
    <property type="entry name" value="Xyl_isomerase-like_sf"/>
</dbReference>
<dbReference type="Gene3D" id="3.20.20.150">
    <property type="entry name" value="Divalent-metal-dependent TIM barrel enzymes"/>
    <property type="match status" value="1"/>
</dbReference>
<organism evidence="1 2">
    <name type="scientific">Mucilaginibacter pineti</name>
    <dbReference type="NCBI Taxonomy" id="1391627"/>
    <lineage>
        <taxon>Bacteria</taxon>
        <taxon>Pseudomonadati</taxon>
        <taxon>Bacteroidota</taxon>
        <taxon>Sphingobacteriia</taxon>
        <taxon>Sphingobacteriales</taxon>
        <taxon>Sphingobacteriaceae</taxon>
        <taxon>Mucilaginibacter</taxon>
    </lineage>
</organism>